<dbReference type="RefSeq" id="WP_186554910.1">
    <property type="nucleotide sequence ID" value="NZ_JABWRE020000001.1"/>
</dbReference>
<protein>
    <submittedName>
        <fullName evidence="1">Uncharacterized protein</fullName>
    </submittedName>
</protein>
<accession>A0A923JUP9</accession>
<dbReference type="AlphaFoldDB" id="A0A923JUP9"/>
<dbReference type="Proteomes" id="UP000599879">
    <property type="component" value="Unassembled WGS sequence"/>
</dbReference>
<dbReference type="EMBL" id="JABWRE020000001">
    <property type="protein sequence ID" value="MBV4536868.1"/>
    <property type="molecule type" value="Genomic_DNA"/>
</dbReference>
<name>A0A923JUP9_9PSED</name>
<proteinExistence type="predicted"/>
<comment type="caution">
    <text evidence="1">The sequence shown here is derived from an EMBL/GenBank/DDBJ whole genome shotgun (WGS) entry which is preliminary data.</text>
</comment>
<evidence type="ECO:0000313" key="1">
    <source>
        <dbReference type="EMBL" id="MBC3441352.1"/>
    </source>
</evidence>
<evidence type="ECO:0000313" key="2">
    <source>
        <dbReference type="EMBL" id="MBV4536868.1"/>
    </source>
</evidence>
<sequence>MSDKDELEHHDDDRLCENDDGAIATVLRNGKWICTDCDTRGSGTSDLND</sequence>
<reference evidence="1" key="2">
    <citation type="submission" date="2020-07" db="EMBL/GenBank/DDBJ databases">
        <authorList>
            <person name="Lood C."/>
            <person name="Girard L."/>
        </authorList>
    </citation>
    <scope>NUCLEOTIDE SEQUENCE</scope>
    <source>
        <strain evidence="1">SWRI10</strain>
    </source>
</reference>
<gene>
    <name evidence="2" type="ORF">HU737_012820</name>
    <name evidence="1" type="ORF">HU737_11705</name>
</gene>
<organism evidence="1">
    <name type="scientific">Pseudomonas urmiensis</name>
    <dbReference type="NCBI Taxonomy" id="2745493"/>
    <lineage>
        <taxon>Bacteria</taxon>
        <taxon>Pseudomonadati</taxon>
        <taxon>Pseudomonadota</taxon>
        <taxon>Gammaproteobacteria</taxon>
        <taxon>Pseudomonadales</taxon>
        <taxon>Pseudomonadaceae</taxon>
        <taxon>Pseudomonas</taxon>
    </lineage>
</organism>
<reference evidence="1" key="1">
    <citation type="journal article" date="2020" name="Microorganisms">
        <title>Reliable Identification of Environmental Pseudomonas Isolates Using the rpoD Gene.</title>
        <authorList>
            <consortium name="The Broad Institute Genome Sequencing Platform"/>
            <person name="Girard L."/>
            <person name="Lood C."/>
            <person name="Rokni-Zadeh H."/>
            <person name="van Noort V."/>
            <person name="Lavigne R."/>
            <person name="De Mot R."/>
        </authorList>
    </citation>
    <scope>NUCLEOTIDE SEQUENCE</scope>
    <source>
        <strain evidence="1">SWRI10</strain>
    </source>
</reference>
<dbReference type="EMBL" id="JABWRE010000007">
    <property type="protein sequence ID" value="MBC3441352.1"/>
    <property type="molecule type" value="Genomic_DNA"/>
</dbReference>
<reference evidence="2" key="3">
    <citation type="submission" date="2021-06" db="EMBL/GenBank/DDBJ databases">
        <title>Updating the genus Pseudomonas: Description of 43 new species and partition of the Pseudomonas putida group.</title>
        <authorList>
            <person name="Girard L."/>
            <person name="Lood C."/>
            <person name="Vandamme P."/>
            <person name="Rokni-Zadeh H."/>
            <person name="Van Noort V."/>
            <person name="Hofte M."/>
            <person name="Lavigne R."/>
            <person name="De Mot R."/>
        </authorList>
    </citation>
    <scope>NUCLEOTIDE SEQUENCE</scope>
    <source>
        <strain evidence="2">SWRI10</strain>
    </source>
</reference>